<reference evidence="1 2" key="1">
    <citation type="journal article" date="2014" name="Genome Biol. Evol.">
        <title>The genome of the myxosporean Thelohanellus kitauei shows adaptations to nutrient acquisition within its fish host.</title>
        <authorList>
            <person name="Yang Y."/>
            <person name="Xiong J."/>
            <person name="Zhou Z."/>
            <person name="Huo F."/>
            <person name="Miao W."/>
            <person name="Ran C."/>
            <person name="Liu Y."/>
            <person name="Zhang J."/>
            <person name="Feng J."/>
            <person name="Wang M."/>
            <person name="Wang M."/>
            <person name="Wang L."/>
            <person name="Yao B."/>
        </authorList>
    </citation>
    <scope>NUCLEOTIDE SEQUENCE [LARGE SCALE GENOMIC DNA]</scope>
    <source>
        <strain evidence="1">Wuqing</strain>
    </source>
</reference>
<sequence>MLTEIVHYVEDIEKDIRKMMFQIGKTAAKTTSLKLKRITSRVFENIKSKFSWFQPKFQSKACWLAINHAGLQEVESEEESSYQEPKVIEYATPQIKEFMKKNFIIHVYDDIL</sequence>
<keyword evidence="2" id="KW-1185">Reference proteome</keyword>
<evidence type="ECO:0000313" key="2">
    <source>
        <dbReference type="Proteomes" id="UP000031668"/>
    </source>
</evidence>
<dbReference type="Proteomes" id="UP000031668">
    <property type="component" value="Unassembled WGS sequence"/>
</dbReference>
<organism evidence="1 2">
    <name type="scientific">Thelohanellus kitauei</name>
    <name type="common">Myxosporean</name>
    <dbReference type="NCBI Taxonomy" id="669202"/>
    <lineage>
        <taxon>Eukaryota</taxon>
        <taxon>Metazoa</taxon>
        <taxon>Cnidaria</taxon>
        <taxon>Myxozoa</taxon>
        <taxon>Myxosporea</taxon>
        <taxon>Bivalvulida</taxon>
        <taxon>Platysporina</taxon>
        <taxon>Myxobolidae</taxon>
        <taxon>Thelohanellus</taxon>
    </lineage>
</organism>
<dbReference type="AlphaFoldDB" id="A0A0C2N9W7"/>
<accession>A0A0C2N9W7</accession>
<protein>
    <submittedName>
        <fullName evidence="1">Uncharacterized protein</fullName>
    </submittedName>
</protein>
<name>A0A0C2N9W7_THEKT</name>
<dbReference type="EMBL" id="JWZT01000964">
    <property type="protein sequence ID" value="KII73140.1"/>
    <property type="molecule type" value="Genomic_DNA"/>
</dbReference>
<proteinExistence type="predicted"/>
<evidence type="ECO:0000313" key="1">
    <source>
        <dbReference type="EMBL" id="KII73140.1"/>
    </source>
</evidence>
<comment type="caution">
    <text evidence="1">The sequence shown here is derived from an EMBL/GenBank/DDBJ whole genome shotgun (WGS) entry which is preliminary data.</text>
</comment>
<gene>
    <name evidence="1" type="ORF">RF11_13291</name>
</gene>